<comment type="caution">
    <text evidence="8">The sequence shown here is derived from an EMBL/GenBank/DDBJ whole genome shotgun (WGS) entry which is preliminary data.</text>
</comment>
<feature type="domain" description="RNA polymerase sigma-70 region 2" evidence="6">
    <location>
        <begin position="9"/>
        <end position="75"/>
    </location>
</feature>
<evidence type="ECO:0000256" key="3">
    <source>
        <dbReference type="ARBA" id="ARBA00023082"/>
    </source>
</evidence>
<dbReference type="EMBL" id="VSSQ01007770">
    <property type="protein sequence ID" value="MPM36921.1"/>
    <property type="molecule type" value="Genomic_DNA"/>
</dbReference>
<proteinExistence type="inferred from homology"/>
<keyword evidence="2" id="KW-0805">Transcription regulation</keyword>
<evidence type="ECO:0000256" key="4">
    <source>
        <dbReference type="ARBA" id="ARBA00023163"/>
    </source>
</evidence>
<evidence type="ECO:0000256" key="1">
    <source>
        <dbReference type="ARBA" id="ARBA00010641"/>
    </source>
</evidence>
<dbReference type="GO" id="GO:0003677">
    <property type="term" value="F:DNA binding"/>
    <property type="evidence" value="ECO:0007669"/>
    <property type="project" value="InterPro"/>
</dbReference>
<dbReference type="PANTHER" id="PTHR43133:SF46">
    <property type="entry name" value="RNA POLYMERASE SIGMA-70 FACTOR ECF SUBFAMILY"/>
    <property type="match status" value="1"/>
</dbReference>
<dbReference type="InterPro" id="IPR036388">
    <property type="entry name" value="WH-like_DNA-bd_sf"/>
</dbReference>
<keyword evidence="5" id="KW-1133">Transmembrane helix</keyword>
<evidence type="ECO:0000256" key="2">
    <source>
        <dbReference type="ARBA" id="ARBA00023015"/>
    </source>
</evidence>
<dbReference type="Pfam" id="PF08281">
    <property type="entry name" value="Sigma70_r4_2"/>
    <property type="match status" value="1"/>
</dbReference>
<comment type="similarity">
    <text evidence="1">Belongs to the sigma-70 factor family. ECF subfamily.</text>
</comment>
<organism evidence="8">
    <name type="scientific">bioreactor metagenome</name>
    <dbReference type="NCBI Taxonomy" id="1076179"/>
    <lineage>
        <taxon>unclassified sequences</taxon>
        <taxon>metagenomes</taxon>
        <taxon>ecological metagenomes</taxon>
    </lineage>
</organism>
<evidence type="ECO:0000259" key="6">
    <source>
        <dbReference type="Pfam" id="PF04542"/>
    </source>
</evidence>
<keyword evidence="5" id="KW-0812">Transmembrane</keyword>
<evidence type="ECO:0000259" key="7">
    <source>
        <dbReference type="Pfam" id="PF08281"/>
    </source>
</evidence>
<dbReference type="InterPro" id="IPR007627">
    <property type="entry name" value="RNA_pol_sigma70_r2"/>
</dbReference>
<dbReference type="Pfam" id="PF04542">
    <property type="entry name" value="Sigma70_r2"/>
    <property type="match status" value="1"/>
</dbReference>
<keyword evidence="3" id="KW-0731">Sigma factor</keyword>
<dbReference type="InterPro" id="IPR013325">
    <property type="entry name" value="RNA_pol_sigma_r2"/>
</dbReference>
<dbReference type="InterPro" id="IPR014327">
    <property type="entry name" value="RNA_pol_sigma70_bacteroid"/>
</dbReference>
<sequence length="190" mass="22600">MDSEYFEIIYKKYFNVLYAYSLRIVLNEEVAEDIVQEIFLECWNRRSSIDVAKSMKPYLYTLARTKSIDYLRKAENKNLSFSEVETRLDQLFFETLALDDPIDAEEMGQIIEKTILSLPPKCKKVFLLSRKNGMKNKQIAELLDLSVKAVEKHITKAVKQIRLVLEEKGYLPFFLIFFLFFYKAWRIFLF</sequence>
<protein>
    <submittedName>
        <fullName evidence="8">ECF RNA polymerase sigma factor SigL</fullName>
    </submittedName>
</protein>
<dbReference type="NCBIfam" id="TIGR02985">
    <property type="entry name" value="Sig70_bacteroi1"/>
    <property type="match status" value="1"/>
</dbReference>
<reference evidence="8" key="1">
    <citation type="submission" date="2019-08" db="EMBL/GenBank/DDBJ databases">
        <authorList>
            <person name="Kucharzyk K."/>
            <person name="Murdoch R.W."/>
            <person name="Higgins S."/>
            <person name="Loffler F."/>
        </authorList>
    </citation>
    <scope>NUCLEOTIDE SEQUENCE</scope>
</reference>
<dbReference type="SUPFAM" id="SSF88659">
    <property type="entry name" value="Sigma3 and sigma4 domains of RNA polymerase sigma factors"/>
    <property type="match status" value="1"/>
</dbReference>
<dbReference type="Gene3D" id="1.10.1740.10">
    <property type="match status" value="1"/>
</dbReference>
<dbReference type="SUPFAM" id="SSF88946">
    <property type="entry name" value="Sigma2 domain of RNA polymerase sigma factors"/>
    <property type="match status" value="1"/>
</dbReference>
<dbReference type="GO" id="GO:0006352">
    <property type="term" value="P:DNA-templated transcription initiation"/>
    <property type="evidence" value="ECO:0007669"/>
    <property type="project" value="InterPro"/>
</dbReference>
<gene>
    <name evidence="8" type="primary">sigL_5</name>
    <name evidence="8" type="ORF">SDC9_83525</name>
</gene>
<keyword evidence="5" id="KW-0472">Membrane</keyword>
<name>A0A644ZAC9_9ZZZZ</name>
<feature type="domain" description="RNA polymerase sigma factor 70 region 4 type 2" evidence="7">
    <location>
        <begin position="109"/>
        <end position="161"/>
    </location>
</feature>
<evidence type="ECO:0000313" key="8">
    <source>
        <dbReference type="EMBL" id="MPM36921.1"/>
    </source>
</evidence>
<dbReference type="Gene3D" id="1.10.10.10">
    <property type="entry name" value="Winged helix-like DNA-binding domain superfamily/Winged helix DNA-binding domain"/>
    <property type="match status" value="1"/>
</dbReference>
<dbReference type="GO" id="GO:0016987">
    <property type="term" value="F:sigma factor activity"/>
    <property type="evidence" value="ECO:0007669"/>
    <property type="project" value="UniProtKB-KW"/>
</dbReference>
<feature type="transmembrane region" description="Helical" evidence="5">
    <location>
        <begin position="169"/>
        <end position="188"/>
    </location>
</feature>
<dbReference type="InterPro" id="IPR013324">
    <property type="entry name" value="RNA_pol_sigma_r3/r4-like"/>
</dbReference>
<dbReference type="InterPro" id="IPR014284">
    <property type="entry name" value="RNA_pol_sigma-70_dom"/>
</dbReference>
<evidence type="ECO:0000256" key="5">
    <source>
        <dbReference type="SAM" id="Phobius"/>
    </source>
</evidence>
<dbReference type="PANTHER" id="PTHR43133">
    <property type="entry name" value="RNA POLYMERASE ECF-TYPE SIGMA FACTO"/>
    <property type="match status" value="1"/>
</dbReference>
<dbReference type="NCBIfam" id="TIGR02937">
    <property type="entry name" value="sigma70-ECF"/>
    <property type="match status" value="1"/>
</dbReference>
<dbReference type="InterPro" id="IPR013249">
    <property type="entry name" value="RNA_pol_sigma70_r4_t2"/>
</dbReference>
<accession>A0A644ZAC9</accession>
<dbReference type="AlphaFoldDB" id="A0A644ZAC9"/>
<dbReference type="InterPro" id="IPR039425">
    <property type="entry name" value="RNA_pol_sigma-70-like"/>
</dbReference>
<keyword evidence="4" id="KW-0804">Transcription</keyword>